<evidence type="ECO:0000313" key="4">
    <source>
        <dbReference type="Proteomes" id="UP000829354"/>
    </source>
</evidence>
<protein>
    <submittedName>
        <fullName evidence="1">Uncharacterized protein</fullName>
    </submittedName>
</protein>
<evidence type="ECO:0000313" key="2">
    <source>
        <dbReference type="EMBL" id="UMM43039.1"/>
    </source>
</evidence>
<keyword evidence="4" id="KW-1185">Reference proteome</keyword>
<gene>
    <name evidence="1" type="ORF">L3Y34_012806</name>
    <name evidence="2" type="ORF">L5515_018654</name>
</gene>
<dbReference type="EMBL" id="CP090896">
    <property type="protein sequence ID" value="ULT83784.1"/>
    <property type="molecule type" value="Genomic_DNA"/>
</dbReference>
<evidence type="ECO:0000313" key="3">
    <source>
        <dbReference type="Proteomes" id="UP000827892"/>
    </source>
</evidence>
<proteinExistence type="predicted"/>
<reference evidence="2 4" key="1">
    <citation type="submission" date="2022-04" db="EMBL/GenBank/DDBJ databases">
        <title>Chromosome-level reference genomes for two strains of Caenorhabditis briggsae: an improved platform for comparative genomics.</title>
        <authorList>
            <person name="Stevens L."/>
            <person name="Andersen E."/>
        </authorList>
    </citation>
    <scope>NUCLEOTIDE SEQUENCE [LARGE SCALE GENOMIC DNA]</scope>
    <source>
        <strain evidence="2">VX34</strain>
        <tissue evidence="2">Whole-organism</tissue>
    </source>
</reference>
<dbReference type="EMBL" id="CP092625">
    <property type="protein sequence ID" value="UMM43039.1"/>
    <property type="molecule type" value="Genomic_DNA"/>
</dbReference>
<dbReference type="Proteomes" id="UP000827892">
    <property type="component" value="Chromosome X"/>
</dbReference>
<name>A0AAE8ZWS2_CAEBR</name>
<reference evidence="1 3" key="2">
    <citation type="submission" date="2022-05" db="EMBL/GenBank/DDBJ databases">
        <title>Chromosome-level reference genomes for two strains of Caenorhabditis briggsae: an improved platform for comparative genomics.</title>
        <authorList>
            <person name="Stevens L."/>
            <person name="Andersen E.C."/>
        </authorList>
    </citation>
    <scope>NUCLEOTIDE SEQUENCE [LARGE SCALE GENOMIC DNA]</scope>
    <source>
        <strain evidence="1">QX1410_ONT</strain>
        <tissue evidence="1">Whole-organism</tissue>
    </source>
</reference>
<organism evidence="1 3">
    <name type="scientific">Caenorhabditis briggsae</name>
    <dbReference type="NCBI Taxonomy" id="6238"/>
    <lineage>
        <taxon>Eukaryota</taxon>
        <taxon>Metazoa</taxon>
        <taxon>Ecdysozoa</taxon>
        <taxon>Nematoda</taxon>
        <taxon>Chromadorea</taxon>
        <taxon>Rhabditida</taxon>
        <taxon>Rhabditina</taxon>
        <taxon>Rhabditomorpha</taxon>
        <taxon>Rhabditoidea</taxon>
        <taxon>Rhabditidae</taxon>
        <taxon>Peloderinae</taxon>
        <taxon>Caenorhabditis</taxon>
    </lineage>
</organism>
<accession>A0AAE8ZWS2</accession>
<dbReference type="AlphaFoldDB" id="A0AAE8ZWS2"/>
<evidence type="ECO:0000313" key="1">
    <source>
        <dbReference type="EMBL" id="ULT83784.1"/>
    </source>
</evidence>
<sequence length="79" mass="9354">MGDRKRIGWLVDKRPAAFHTVQNREDVVEGQRSTNCETTAVHSALRHCSLSTKVLQRYFWQNFKMSFFNETSFCRRTIK</sequence>
<dbReference type="Proteomes" id="UP000829354">
    <property type="component" value="Chromosome X"/>
</dbReference>